<evidence type="ECO:0000259" key="8">
    <source>
        <dbReference type="Pfam" id="PF01138"/>
    </source>
</evidence>
<evidence type="ECO:0000256" key="3">
    <source>
        <dbReference type="ARBA" id="ARBA00006678"/>
    </source>
</evidence>
<dbReference type="InterPro" id="IPR015847">
    <property type="entry name" value="ExoRNase_PH_dom2"/>
</dbReference>
<comment type="subcellular location">
    <subcellularLocation>
        <location evidence="2">Cytoplasm</location>
    </subcellularLocation>
    <subcellularLocation>
        <location evidence="1">Nucleus</location>
    </subcellularLocation>
</comment>
<name>A0A1X0NU08_9TRYP</name>
<dbReference type="PANTHER" id="PTHR11097:SF14">
    <property type="entry name" value="EXOSOME COMPLEX COMPONENT RRP45"/>
    <property type="match status" value="1"/>
</dbReference>
<keyword evidence="4" id="KW-0963">Cytoplasm</keyword>
<evidence type="ECO:0000256" key="5">
    <source>
        <dbReference type="ARBA" id="ARBA00022884"/>
    </source>
</evidence>
<dbReference type="InterPro" id="IPR036345">
    <property type="entry name" value="ExoRNase_PH_dom2_sf"/>
</dbReference>
<dbReference type="CDD" id="cd11368">
    <property type="entry name" value="RNase_PH_RRP45"/>
    <property type="match status" value="1"/>
</dbReference>
<evidence type="ECO:0000256" key="4">
    <source>
        <dbReference type="ARBA" id="ARBA00022490"/>
    </source>
</evidence>
<dbReference type="InterPro" id="IPR050590">
    <property type="entry name" value="Exosome_comp_Rrp42_subfam"/>
</dbReference>
<sequence length="334" mass="36413">MQPTCAAVPLSQPALTRRGVEFTRTAWAAGLRPDERRPAQLRPVAVDFPLPARNVARVRCGGTVVIATAADRLVEPHPRRPRHGMLNCNVRQNPTERDAQAQSQARRQLAAFLERVIKGGGVLDTESLCVLPGRRVWSITIDVVVLNDEGNTTDAAMWATMALLLHYRRPEITVRGNNVIVHPPHERDPVPLSIHHTPLSFGFAITTAPGAREKLARQTGTSVSEAALDVVVDPTVEESLAAAATLVVAINTEGQVCAVSKTEGCCIRVPELNQCIQTASALAPRVMELIRDAMAAHDKKRQESVKGQFLWAQKRAGVSRTEEPESAKKKKEEA</sequence>
<keyword evidence="6" id="KW-0539">Nucleus</keyword>
<dbReference type="GO" id="GO:0000176">
    <property type="term" value="C:nuclear exosome (RNase complex)"/>
    <property type="evidence" value="ECO:0007669"/>
    <property type="project" value="TreeGrafter"/>
</dbReference>
<dbReference type="SUPFAM" id="SSF54211">
    <property type="entry name" value="Ribosomal protein S5 domain 2-like"/>
    <property type="match status" value="1"/>
</dbReference>
<comment type="caution">
    <text evidence="10">The sequence shown here is derived from an EMBL/GenBank/DDBJ whole genome shotgun (WGS) entry which is preliminary data.</text>
</comment>
<dbReference type="InterPro" id="IPR027408">
    <property type="entry name" value="PNPase/RNase_PH_dom_sf"/>
</dbReference>
<dbReference type="Pfam" id="PF03725">
    <property type="entry name" value="RNase_PH_C"/>
    <property type="match status" value="1"/>
</dbReference>
<reference evidence="10 11" key="1">
    <citation type="submission" date="2017-03" db="EMBL/GenBank/DDBJ databases">
        <title>An alternative strategy for trypanosome survival in the mammalian bloodstream revealed through genome and transcriptome analysis of the ubiquitous bovine parasite Trypanosoma (Megatrypanum) theileri.</title>
        <authorList>
            <person name="Kelly S."/>
            <person name="Ivens A."/>
            <person name="Mott A."/>
            <person name="O'Neill E."/>
            <person name="Emms D."/>
            <person name="Macleod O."/>
            <person name="Voorheis P."/>
            <person name="Matthews J."/>
            <person name="Matthews K."/>
            <person name="Carrington M."/>
        </authorList>
    </citation>
    <scope>NUCLEOTIDE SEQUENCE [LARGE SCALE GENOMIC DNA]</scope>
    <source>
        <strain evidence="10">Edinburgh</strain>
    </source>
</reference>
<dbReference type="GO" id="GO:0034473">
    <property type="term" value="P:U1 snRNA 3'-end processing"/>
    <property type="evidence" value="ECO:0007669"/>
    <property type="project" value="TreeGrafter"/>
</dbReference>
<proteinExistence type="inferred from homology"/>
<dbReference type="Proteomes" id="UP000192257">
    <property type="component" value="Unassembled WGS sequence"/>
</dbReference>
<dbReference type="GO" id="GO:0035925">
    <property type="term" value="F:mRNA 3'-UTR AU-rich region binding"/>
    <property type="evidence" value="ECO:0007669"/>
    <property type="project" value="TreeGrafter"/>
</dbReference>
<dbReference type="InterPro" id="IPR001247">
    <property type="entry name" value="ExoRNase_PH_dom1"/>
</dbReference>
<evidence type="ECO:0000259" key="9">
    <source>
        <dbReference type="Pfam" id="PF03725"/>
    </source>
</evidence>
<dbReference type="GO" id="GO:0000467">
    <property type="term" value="P:exonucleolytic trimming to generate mature 3'-end of 5.8S rRNA from tricistronic rRNA transcript (SSU-rRNA, 5.8S rRNA, LSU-rRNA)"/>
    <property type="evidence" value="ECO:0007669"/>
    <property type="project" value="TreeGrafter"/>
</dbReference>
<dbReference type="GO" id="GO:0071035">
    <property type="term" value="P:nuclear polyadenylation-dependent rRNA catabolic process"/>
    <property type="evidence" value="ECO:0007669"/>
    <property type="project" value="TreeGrafter"/>
</dbReference>
<dbReference type="PANTHER" id="PTHR11097">
    <property type="entry name" value="EXOSOME COMPLEX EXONUCLEASE RIBOSOMAL RNA PROCESSING PROTEIN"/>
    <property type="match status" value="1"/>
</dbReference>
<evidence type="ECO:0000313" key="10">
    <source>
        <dbReference type="EMBL" id="ORC88028.1"/>
    </source>
</evidence>
<dbReference type="VEuPathDB" id="TriTrypDB:TM35_000192720"/>
<evidence type="ECO:0000256" key="6">
    <source>
        <dbReference type="ARBA" id="ARBA00023242"/>
    </source>
</evidence>
<feature type="domain" description="Exoribonuclease phosphorolytic" evidence="8">
    <location>
        <begin position="56"/>
        <end position="170"/>
    </location>
</feature>
<dbReference type="STRING" id="67003.A0A1X0NU08"/>
<dbReference type="Gene3D" id="3.30.230.70">
    <property type="entry name" value="GHMP Kinase, N-terminal domain"/>
    <property type="match status" value="1"/>
</dbReference>
<evidence type="ECO:0000256" key="7">
    <source>
        <dbReference type="SAM" id="MobiDB-lite"/>
    </source>
</evidence>
<dbReference type="FunFam" id="3.30.230.70:FF:000060">
    <property type="entry name" value="Ribosomal RNA processing protein 45"/>
    <property type="match status" value="1"/>
</dbReference>
<dbReference type="GO" id="GO:0000177">
    <property type="term" value="C:cytoplasmic exosome (RNase complex)"/>
    <property type="evidence" value="ECO:0007669"/>
    <property type="project" value="TreeGrafter"/>
</dbReference>
<dbReference type="GO" id="GO:0034476">
    <property type="term" value="P:U5 snRNA 3'-end processing"/>
    <property type="evidence" value="ECO:0007669"/>
    <property type="project" value="TreeGrafter"/>
</dbReference>
<dbReference type="InterPro" id="IPR020568">
    <property type="entry name" value="Ribosomal_Su5_D2-typ_SF"/>
</dbReference>
<dbReference type="SUPFAM" id="SSF55666">
    <property type="entry name" value="Ribonuclease PH domain 2-like"/>
    <property type="match status" value="1"/>
</dbReference>
<dbReference type="RefSeq" id="XP_028882094.1">
    <property type="nucleotide sequence ID" value="XM_029026770.1"/>
</dbReference>
<dbReference type="AlphaFoldDB" id="A0A1X0NU08"/>
<dbReference type="GO" id="GO:0034475">
    <property type="term" value="P:U4 snRNA 3'-end processing"/>
    <property type="evidence" value="ECO:0007669"/>
    <property type="project" value="TreeGrafter"/>
</dbReference>
<organism evidence="10 11">
    <name type="scientific">Trypanosoma theileri</name>
    <dbReference type="NCBI Taxonomy" id="67003"/>
    <lineage>
        <taxon>Eukaryota</taxon>
        <taxon>Discoba</taxon>
        <taxon>Euglenozoa</taxon>
        <taxon>Kinetoplastea</taxon>
        <taxon>Metakinetoplastina</taxon>
        <taxon>Trypanosomatida</taxon>
        <taxon>Trypanosomatidae</taxon>
        <taxon>Trypanosoma</taxon>
    </lineage>
</organism>
<keyword evidence="11" id="KW-1185">Reference proteome</keyword>
<dbReference type="Pfam" id="PF01138">
    <property type="entry name" value="RNase_PH"/>
    <property type="match status" value="1"/>
</dbReference>
<feature type="compositionally biased region" description="Basic and acidic residues" evidence="7">
    <location>
        <begin position="320"/>
        <end position="334"/>
    </location>
</feature>
<protein>
    <submittedName>
        <fullName evidence="10">Putative ribosomal RNA processing protein 45</fullName>
    </submittedName>
</protein>
<dbReference type="GO" id="GO:0071028">
    <property type="term" value="P:nuclear mRNA surveillance"/>
    <property type="evidence" value="ECO:0007669"/>
    <property type="project" value="TreeGrafter"/>
</dbReference>
<dbReference type="GO" id="GO:0016075">
    <property type="term" value="P:rRNA catabolic process"/>
    <property type="evidence" value="ECO:0007669"/>
    <property type="project" value="TreeGrafter"/>
</dbReference>
<dbReference type="GeneID" id="39986550"/>
<evidence type="ECO:0000256" key="1">
    <source>
        <dbReference type="ARBA" id="ARBA00004123"/>
    </source>
</evidence>
<keyword evidence="5" id="KW-0694">RNA-binding</keyword>
<gene>
    <name evidence="10" type="ORF">TM35_000192720</name>
</gene>
<evidence type="ECO:0000256" key="2">
    <source>
        <dbReference type="ARBA" id="ARBA00004496"/>
    </source>
</evidence>
<feature type="region of interest" description="Disordered" evidence="7">
    <location>
        <begin position="314"/>
        <end position="334"/>
    </location>
</feature>
<accession>A0A1X0NU08</accession>
<feature type="domain" description="Exoribonuclease phosphorolytic" evidence="9">
    <location>
        <begin position="229"/>
        <end position="280"/>
    </location>
</feature>
<dbReference type="OrthoDB" id="10264038at2759"/>
<dbReference type="GO" id="GO:0071038">
    <property type="term" value="P:TRAMP-dependent tRNA surveillance pathway"/>
    <property type="evidence" value="ECO:0007669"/>
    <property type="project" value="TreeGrafter"/>
</dbReference>
<evidence type="ECO:0000313" key="11">
    <source>
        <dbReference type="Proteomes" id="UP000192257"/>
    </source>
</evidence>
<dbReference type="EMBL" id="NBCO01000019">
    <property type="protein sequence ID" value="ORC88028.1"/>
    <property type="molecule type" value="Genomic_DNA"/>
</dbReference>
<dbReference type="InterPro" id="IPR033100">
    <property type="entry name" value="Rrp45"/>
</dbReference>
<comment type="similarity">
    <text evidence="3">Belongs to the RNase PH family.</text>
</comment>